<dbReference type="GO" id="GO:0008124">
    <property type="term" value="F:4-alpha-hydroxytetrahydrobiopterin dehydratase activity"/>
    <property type="evidence" value="ECO:0007669"/>
    <property type="project" value="UniProtKB-UniRule"/>
</dbReference>
<dbReference type="InterPro" id="IPR001533">
    <property type="entry name" value="Pterin_deHydtase"/>
</dbReference>
<organism evidence="5 6">
    <name type="scientific">Vibrio atlanticus (strain LGP32)</name>
    <name type="common">Vibrio splendidus (strain Mel32)</name>
    <dbReference type="NCBI Taxonomy" id="575788"/>
    <lineage>
        <taxon>Bacteria</taxon>
        <taxon>Pseudomonadati</taxon>
        <taxon>Pseudomonadota</taxon>
        <taxon>Gammaproteobacteria</taxon>
        <taxon>Vibrionales</taxon>
        <taxon>Vibrionaceae</taxon>
        <taxon>Vibrio</taxon>
    </lineage>
</organism>
<dbReference type="Gene3D" id="3.30.1360.20">
    <property type="entry name" value="Transcriptional coactivator/pterin dehydratase"/>
    <property type="match status" value="1"/>
</dbReference>
<evidence type="ECO:0000313" key="5">
    <source>
        <dbReference type="EMBL" id="CAV27710.1"/>
    </source>
</evidence>
<comment type="catalytic activity">
    <reaction evidence="1 4">
        <text>(4aS,6R)-4a-hydroxy-L-erythro-5,6,7,8-tetrahydrobiopterin = (6R)-L-erythro-6,7-dihydrobiopterin + H2O</text>
        <dbReference type="Rhea" id="RHEA:11920"/>
        <dbReference type="ChEBI" id="CHEBI:15377"/>
        <dbReference type="ChEBI" id="CHEBI:15642"/>
        <dbReference type="ChEBI" id="CHEBI:43120"/>
        <dbReference type="EC" id="4.2.1.96"/>
    </reaction>
</comment>
<evidence type="ECO:0000256" key="1">
    <source>
        <dbReference type="ARBA" id="ARBA00001554"/>
    </source>
</evidence>
<dbReference type="PANTHER" id="PTHR42805">
    <property type="entry name" value="PTERIN-4-ALPHA-CARBINOLAMINE DEHYDRATASE-RELATED"/>
    <property type="match status" value="1"/>
</dbReference>
<dbReference type="CDD" id="cd00913">
    <property type="entry name" value="PCD_DCoH_subfamily_a"/>
    <property type="match status" value="1"/>
</dbReference>
<evidence type="ECO:0000313" key="6">
    <source>
        <dbReference type="Proteomes" id="UP000009100"/>
    </source>
</evidence>
<dbReference type="PANTHER" id="PTHR42805:SF1">
    <property type="entry name" value="PTERIN-4-ALPHA-CARBINOLAMINE DEHYDRATASE-RELATED"/>
    <property type="match status" value="1"/>
</dbReference>
<dbReference type="HOGENOM" id="CLU_081974_2_2_6"/>
<dbReference type="EMBL" id="FM954973">
    <property type="protein sequence ID" value="CAV27710.1"/>
    <property type="molecule type" value="Genomic_DNA"/>
</dbReference>
<dbReference type="Pfam" id="PF01329">
    <property type="entry name" value="Pterin_4a"/>
    <property type="match status" value="1"/>
</dbReference>
<reference evidence="5 6" key="1">
    <citation type="submission" date="2009-02" db="EMBL/GenBank/DDBJ databases">
        <title>Vibrio splendidus str. LGP32 complete genome.</title>
        <authorList>
            <person name="Mazel D."/>
            <person name="Le Roux F."/>
        </authorList>
    </citation>
    <scope>NUCLEOTIDE SEQUENCE [LARGE SCALE GENOMIC DNA]</scope>
    <source>
        <strain evidence="5 6">LGP32</strain>
    </source>
</reference>
<gene>
    <name evidence="5" type="ordered locus">VS_II1508</name>
</gene>
<dbReference type="SUPFAM" id="SSF55248">
    <property type="entry name" value="PCD-like"/>
    <property type="match status" value="1"/>
</dbReference>
<dbReference type="AlphaFoldDB" id="B7VU35"/>
<name>B7VU35_VIBA3</name>
<evidence type="ECO:0000256" key="2">
    <source>
        <dbReference type="ARBA" id="ARBA00006472"/>
    </source>
</evidence>
<evidence type="ECO:0000256" key="3">
    <source>
        <dbReference type="ARBA" id="ARBA00023239"/>
    </source>
</evidence>
<dbReference type="GO" id="GO:0006729">
    <property type="term" value="P:tetrahydrobiopterin biosynthetic process"/>
    <property type="evidence" value="ECO:0007669"/>
    <property type="project" value="InterPro"/>
</dbReference>
<evidence type="ECO:0000256" key="4">
    <source>
        <dbReference type="HAMAP-Rule" id="MF_00434"/>
    </source>
</evidence>
<dbReference type="eggNOG" id="COG2154">
    <property type="taxonomic scope" value="Bacteria"/>
</dbReference>
<keyword evidence="3 4" id="KW-0456">Lyase</keyword>
<dbReference type="EC" id="4.2.1.96" evidence="4"/>
<dbReference type="KEGG" id="vsp:VS_II1508"/>
<dbReference type="InterPro" id="IPR050376">
    <property type="entry name" value="Pterin-4-alpha-carb_dehyd"/>
</dbReference>
<dbReference type="HAMAP" id="MF_00434">
    <property type="entry name" value="Pterin_4_alpha"/>
    <property type="match status" value="1"/>
</dbReference>
<dbReference type="Proteomes" id="UP000009100">
    <property type="component" value="Chromosome 2"/>
</dbReference>
<sequence length="127" mass="14910">MRGCYHHFLNPRNQHMLNEQKCEACSIEAIALSKDEQQSLLLELSDWQIMERDGIPQLEKVFKFKNYKQAWAFSNKVSELAEEEFHHPSILLEWGKVTVTWWSHSIKGLHKNDFICASRCDVFAVSE</sequence>
<dbReference type="InterPro" id="IPR036428">
    <property type="entry name" value="PCD_sf"/>
</dbReference>
<accession>B7VU35</accession>
<protein>
    <recommendedName>
        <fullName evidence="4">Putative pterin-4-alpha-carbinolamine dehydratase</fullName>
        <shortName evidence="4">PHS</shortName>
        <ecNumber evidence="4">4.2.1.96</ecNumber>
    </recommendedName>
    <alternativeName>
        <fullName evidence="4">4-alpha-hydroxy-tetrahydropterin dehydratase</fullName>
    </alternativeName>
    <alternativeName>
        <fullName evidence="4">Pterin carbinolamine dehydratase</fullName>
        <shortName evidence="4">PCD</shortName>
    </alternativeName>
</protein>
<dbReference type="NCBIfam" id="NF002016">
    <property type="entry name" value="PRK00823.1-1"/>
    <property type="match status" value="1"/>
</dbReference>
<proteinExistence type="inferred from homology"/>
<comment type="similarity">
    <text evidence="2 4">Belongs to the pterin-4-alpha-carbinolamine dehydratase family.</text>
</comment>
<dbReference type="STRING" id="575788.VS_II1508"/>